<dbReference type="AlphaFoldDB" id="A0A1B6ESM1"/>
<organism evidence="4">
    <name type="scientific">Cuerna arida</name>
    <dbReference type="NCBI Taxonomy" id="1464854"/>
    <lineage>
        <taxon>Eukaryota</taxon>
        <taxon>Metazoa</taxon>
        <taxon>Ecdysozoa</taxon>
        <taxon>Arthropoda</taxon>
        <taxon>Hexapoda</taxon>
        <taxon>Insecta</taxon>
        <taxon>Pterygota</taxon>
        <taxon>Neoptera</taxon>
        <taxon>Paraneoptera</taxon>
        <taxon>Hemiptera</taxon>
        <taxon>Auchenorrhyncha</taxon>
        <taxon>Membracoidea</taxon>
        <taxon>Cicadellidae</taxon>
        <taxon>Cicadellinae</taxon>
        <taxon>Proconiini</taxon>
        <taxon>Cuerna</taxon>
    </lineage>
</organism>
<dbReference type="GO" id="GO:0004222">
    <property type="term" value="F:metalloendopeptidase activity"/>
    <property type="evidence" value="ECO:0007669"/>
    <property type="project" value="InterPro"/>
</dbReference>
<accession>A0A1B6ESM1</accession>
<feature type="domain" description="Peptidase M12A" evidence="3">
    <location>
        <begin position="36"/>
        <end position="128"/>
    </location>
</feature>
<dbReference type="SUPFAM" id="SSF55486">
    <property type="entry name" value="Metalloproteases ('zincins'), catalytic domain"/>
    <property type="match status" value="1"/>
</dbReference>
<proteinExistence type="predicted"/>
<gene>
    <name evidence="4" type="ORF">g.49557</name>
</gene>
<evidence type="ECO:0000313" key="4">
    <source>
        <dbReference type="EMBL" id="JAS40931.1"/>
    </source>
</evidence>
<protein>
    <recommendedName>
        <fullName evidence="3">Peptidase M12A domain-containing protein</fullName>
    </recommendedName>
</protein>
<feature type="non-terminal residue" evidence="4">
    <location>
        <position position="128"/>
    </location>
</feature>
<comment type="caution">
    <text evidence="2">Lacks conserved residue(s) required for the propagation of feature annotation.</text>
</comment>
<name>A0A1B6ESM1_9HEMI</name>
<dbReference type="GO" id="GO:0006508">
    <property type="term" value="P:proteolysis"/>
    <property type="evidence" value="ECO:0007669"/>
    <property type="project" value="InterPro"/>
</dbReference>
<evidence type="ECO:0000256" key="1">
    <source>
        <dbReference type="ARBA" id="ARBA00001947"/>
    </source>
</evidence>
<dbReference type="InterPro" id="IPR024079">
    <property type="entry name" value="MetalloPept_cat_dom_sf"/>
</dbReference>
<evidence type="ECO:0000256" key="2">
    <source>
        <dbReference type="PROSITE-ProRule" id="PRU01211"/>
    </source>
</evidence>
<dbReference type="Gene3D" id="3.40.390.10">
    <property type="entry name" value="Collagenase (Catalytic Domain)"/>
    <property type="match status" value="1"/>
</dbReference>
<dbReference type="PROSITE" id="PS51864">
    <property type="entry name" value="ASTACIN"/>
    <property type="match status" value="1"/>
</dbReference>
<comment type="cofactor">
    <cofactor evidence="1">
        <name>Zn(2+)</name>
        <dbReference type="ChEBI" id="CHEBI:29105"/>
    </cofactor>
</comment>
<feature type="non-terminal residue" evidence="4">
    <location>
        <position position="1"/>
    </location>
</feature>
<sequence length="128" mass="14543">PWTDEWQPDPKQNIWELSGLLEGDIIEDDENSPPRNGLLSTSSLWPDGEVPFVISSEYDNSDRDVIFGAMDEIESRTCISFRPWSTGDVDYLMIRGNKPGCMSFVGRKGNGQRLNLRRPWCINHGTIV</sequence>
<dbReference type="PANTHER" id="PTHR10127">
    <property type="entry name" value="DISCOIDIN, CUB, EGF, LAMININ , AND ZINC METALLOPROTEASE DOMAIN CONTAINING"/>
    <property type="match status" value="1"/>
</dbReference>
<dbReference type="EMBL" id="GECZ01028838">
    <property type="protein sequence ID" value="JAS40931.1"/>
    <property type="molecule type" value="Transcribed_RNA"/>
</dbReference>
<dbReference type="Pfam" id="PF01400">
    <property type="entry name" value="Astacin"/>
    <property type="match status" value="1"/>
</dbReference>
<reference evidence="4" key="1">
    <citation type="submission" date="2015-11" db="EMBL/GenBank/DDBJ databases">
        <title>De novo transcriptome assembly of four potential Pierce s Disease insect vectors from Arizona vineyards.</title>
        <authorList>
            <person name="Tassone E.E."/>
        </authorList>
    </citation>
    <scope>NUCLEOTIDE SEQUENCE</scope>
</reference>
<dbReference type="InterPro" id="IPR001506">
    <property type="entry name" value="Peptidase_M12A"/>
</dbReference>
<evidence type="ECO:0000259" key="3">
    <source>
        <dbReference type="PROSITE" id="PS51864"/>
    </source>
</evidence>
<dbReference type="PANTHER" id="PTHR10127:SF850">
    <property type="entry name" value="METALLOENDOPEPTIDASE"/>
    <property type="match status" value="1"/>
</dbReference>